<dbReference type="PANTHER" id="PTHR31111:SF98">
    <property type="entry name" value="F-BOX ASSOCIATED UBIQUITINATION EFFECTOR FAMILY PROTEIN-RELATED"/>
    <property type="match status" value="1"/>
</dbReference>
<keyword evidence="3" id="KW-1185">Reference proteome</keyword>
<dbReference type="InterPro" id="IPR017451">
    <property type="entry name" value="F-box-assoc_interact_dom"/>
</dbReference>
<evidence type="ECO:0000313" key="3">
    <source>
        <dbReference type="Proteomes" id="UP000824890"/>
    </source>
</evidence>
<evidence type="ECO:0000259" key="1">
    <source>
        <dbReference type="Pfam" id="PF08268"/>
    </source>
</evidence>
<proteinExistence type="predicted"/>
<organism evidence="2 3">
    <name type="scientific">Brassica napus</name>
    <name type="common">Rape</name>
    <dbReference type="NCBI Taxonomy" id="3708"/>
    <lineage>
        <taxon>Eukaryota</taxon>
        <taxon>Viridiplantae</taxon>
        <taxon>Streptophyta</taxon>
        <taxon>Embryophyta</taxon>
        <taxon>Tracheophyta</taxon>
        <taxon>Spermatophyta</taxon>
        <taxon>Magnoliopsida</taxon>
        <taxon>eudicotyledons</taxon>
        <taxon>Gunneridae</taxon>
        <taxon>Pentapetalae</taxon>
        <taxon>rosids</taxon>
        <taxon>malvids</taxon>
        <taxon>Brassicales</taxon>
        <taxon>Brassicaceae</taxon>
        <taxon>Brassiceae</taxon>
        <taxon>Brassica</taxon>
    </lineage>
</organism>
<dbReference type="InterPro" id="IPR013187">
    <property type="entry name" value="F-box-assoc_dom_typ3"/>
</dbReference>
<dbReference type="PANTHER" id="PTHR31111">
    <property type="entry name" value="BNAA05G37150D PROTEIN-RELATED"/>
    <property type="match status" value="1"/>
</dbReference>
<gene>
    <name evidence="2" type="ORF">HID58_027360</name>
</gene>
<protein>
    <recommendedName>
        <fullName evidence="1">F-box associated beta-propeller type 3 domain-containing protein</fullName>
    </recommendedName>
</protein>
<accession>A0ABQ8CRG5</accession>
<reference evidence="2 3" key="1">
    <citation type="submission" date="2021-05" db="EMBL/GenBank/DDBJ databases">
        <title>Genome Assembly of Synthetic Allotetraploid Brassica napus Reveals Homoeologous Exchanges between Subgenomes.</title>
        <authorList>
            <person name="Davis J.T."/>
        </authorList>
    </citation>
    <scope>NUCLEOTIDE SEQUENCE [LARGE SCALE GENOMIC DNA]</scope>
    <source>
        <strain evidence="3">cv. Da-Ae</strain>
        <tissue evidence="2">Seedling</tissue>
    </source>
</reference>
<comment type="caution">
    <text evidence="2">The sequence shown here is derived from an EMBL/GenBank/DDBJ whole genome shotgun (WGS) entry which is preliminary data.</text>
</comment>
<evidence type="ECO:0000313" key="2">
    <source>
        <dbReference type="EMBL" id="KAH0919700.1"/>
    </source>
</evidence>
<dbReference type="NCBIfam" id="TIGR01640">
    <property type="entry name" value="F_box_assoc_1"/>
    <property type="match status" value="1"/>
</dbReference>
<dbReference type="Proteomes" id="UP000824890">
    <property type="component" value="Unassembled WGS sequence"/>
</dbReference>
<sequence length="357" mass="41469">MYARLGYDPVDDQYKVLCVVMARSKAKYWQPEHLVCTVKTRVEKDREHNRRQLSLCIHGETCIDGALYYGAGKSRIVKFNVRSEKIEFIKTPQESQISTTYHHSTPINYKGKLDGVDYHCKENSMTLWVLEDAEKQEWSSMTCDLPSTWEDLLGFYVRSKGVSHTGELMVFYPGVKPPKPFYVCYYDFNKMSIRKVEIQGMVDGDFRRIHGIAQINRCVYVYKTLKIISTPFTISCNGRFQGVSKLWLYPQQRLRRYSFVFSAPEHQNVEDDKPSTTVIGRHDITISDLFSSCKQSSLLHTLFIDRYLTPNGKDIYACLGYDLVEDQYKVLCGDPYHCMKDEMVGAVYYGIWSYKDS</sequence>
<name>A0ABQ8CRG5_BRANA</name>
<dbReference type="EMBL" id="JAGKQM010000007">
    <property type="protein sequence ID" value="KAH0919700.1"/>
    <property type="molecule type" value="Genomic_DNA"/>
</dbReference>
<dbReference type="Pfam" id="PF08268">
    <property type="entry name" value="FBA_3"/>
    <property type="match status" value="1"/>
</dbReference>
<feature type="domain" description="F-box associated beta-propeller type 3" evidence="1">
    <location>
        <begin position="4"/>
        <end position="213"/>
    </location>
</feature>